<evidence type="ECO:0000256" key="1">
    <source>
        <dbReference type="ARBA" id="ARBA00022448"/>
    </source>
</evidence>
<dbReference type="EMBL" id="JBEWSZ010000003">
    <property type="protein sequence ID" value="MET2831316.1"/>
    <property type="molecule type" value="Genomic_DNA"/>
</dbReference>
<evidence type="ECO:0000313" key="5">
    <source>
        <dbReference type="EMBL" id="MET2831316.1"/>
    </source>
</evidence>
<dbReference type="InterPro" id="IPR012292">
    <property type="entry name" value="Globin/Proto"/>
</dbReference>
<protein>
    <recommendedName>
        <fullName evidence="7">Globin</fullName>
    </recommendedName>
</protein>
<dbReference type="RefSeq" id="WP_354463415.1">
    <property type="nucleotide sequence ID" value="NZ_JBEWSZ010000003.1"/>
</dbReference>
<evidence type="ECO:0000256" key="2">
    <source>
        <dbReference type="ARBA" id="ARBA00022617"/>
    </source>
</evidence>
<keyword evidence="6" id="KW-1185">Reference proteome</keyword>
<keyword evidence="3" id="KW-0479">Metal-binding</keyword>
<accession>A0ABV2DMT2</accession>
<sequence>MNEFKPVRVVDVALEGQFWRERLEMVLTRTIPTQHVQLGKHGILQSLLHRSGTGGVRISLAGWLSAWLGGPKDWCDQLRPCLIRLHPSLPIYADVHAQWLEAMRRALEPSAIGPRFAARLHLHLTQITDAMAAR</sequence>
<evidence type="ECO:0000313" key="6">
    <source>
        <dbReference type="Proteomes" id="UP001548832"/>
    </source>
</evidence>
<organism evidence="5 6">
    <name type="scientific">Mesorhizobium shangrilense</name>
    <dbReference type="NCBI Taxonomy" id="460060"/>
    <lineage>
        <taxon>Bacteria</taxon>
        <taxon>Pseudomonadati</taxon>
        <taxon>Pseudomonadota</taxon>
        <taxon>Alphaproteobacteria</taxon>
        <taxon>Hyphomicrobiales</taxon>
        <taxon>Phyllobacteriaceae</taxon>
        <taxon>Mesorhizobium</taxon>
    </lineage>
</organism>
<gene>
    <name evidence="5" type="ORF">ABVQ20_30650</name>
</gene>
<comment type="caution">
    <text evidence="5">The sequence shown here is derived from an EMBL/GenBank/DDBJ whole genome shotgun (WGS) entry which is preliminary data.</text>
</comment>
<evidence type="ECO:0008006" key="7">
    <source>
        <dbReference type="Google" id="ProtNLM"/>
    </source>
</evidence>
<dbReference type="Pfam" id="PF01152">
    <property type="entry name" value="Bac_globin"/>
    <property type="match status" value="1"/>
</dbReference>
<keyword evidence="2" id="KW-0349">Heme</keyword>
<evidence type="ECO:0000256" key="4">
    <source>
        <dbReference type="ARBA" id="ARBA00023004"/>
    </source>
</evidence>
<dbReference type="InterPro" id="IPR009050">
    <property type="entry name" value="Globin-like_sf"/>
</dbReference>
<dbReference type="InterPro" id="IPR001486">
    <property type="entry name" value="Hemoglobin_trunc"/>
</dbReference>
<reference evidence="5 6" key="1">
    <citation type="submission" date="2024-06" db="EMBL/GenBank/DDBJ databases">
        <authorList>
            <person name="Kim D.-U."/>
        </authorList>
    </citation>
    <scope>NUCLEOTIDE SEQUENCE [LARGE SCALE GENOMIC DNA]</scope>
    <source>
        <strain evidence="5 6">KACC15460</strain>
    </source>
</reference>
<keyword evidence="1" id="KW-0813">Transport</keyword>
<dbReference type="Proteomes" id="UP001548832">
    <property type="component" value="Unassembled WGS sequence"/>
</dbReference>
<dbReference type="Gene3D" id="1.10.490.10">
    <property type="entry name" value="Globins"/>
    <property type="match status" value="1"/>
</dbReference>
<proteinExistence type="predicted"/>
<name>A0ABV2DMT2_9HYPH</name>
<evidence type="ECO:0000256" key="3">
    <source>
        <dbReference type="ARBA" id="ARBA00022723"/>
    </source>
</evidence>
<dbReference type="SUPFAM" id="SSF46458">
    <property type="entry name" value="Globin-like"/>
    <property type="match status" value="1"/>
</dbReference>
<keyword evidence="4" id="KW-0408">Iron</keyword>